<evidence type="ECO:0008006" key="3">
    <source>
        <dbReference type="Google" id="ProtNLM"/>
    </source>
</evidence>
<reference evidence="2" key="1">
    <citation type="submission" date="2018-09" db="EMBL/GenBank/DDBJ databases">
        <authorList>
            <person name="Livingstone P.G."/>
            <person name="Whitworth D.E."/>
        </authorList>
    </citation>
    <scope>NUCLEOTIDE SEQUENCE [LARGE SCALE GENOMIC DNA]</scope>
    <source>
        <strain evidence="2">CA051B</strain>
    </source>
</reference>
<gene>
    <name evidence="1" type="ORF">D7V93_27740</name>
</gene>
<proteinExistence type="predicted"/>
<keyword evidence="2" id="KW-1185">Reference proteome</keyword>
<accession>A0A3A8PJA9</accession>
<dbReference type="RefSeq" id="WP_120646256.1">
    <property type="nucleotide sequence ID" value="NZ_RAWB01000352.1"/>
</dbReference>
<sequence length="101" mass="11180">MAFDDTPFERRSIIGGMRVRAADGTFLGYVAFIGQEHLYVRRSPFTRRWKEVRLDAVGRVLQGAVVLRADAGPLVPADRSHHGEILSLTHPLAFLPGTSHA</sequence>
<protein>
    <recommendedName>
        <fullName evidence="3">PRC-barrel domain containing protein</fullName>
    </recommendedName>
</protein>
<dbReference type="AlphaFoldDB" id="A0A3A8PJA9"/>
<comment type="caution">
    <text evidence="1">The sequence shown here is derived from an EMBL/GenBank/DDBJ whole genome shotgun (WGS) entry which is preliminary data.</text>
</comment>
<dbReference type="Proteomes" id="UP000272888">
    <property type="component" value="Unassembled WGS sequence"/>
</dbReference>
<dbReference type="EMBL" id="RAWB01000352">
    <property type="protein sequence ID" value="RKH52612.1"/>
    <property type="molecule type" value="Genomic_DNA"/>
</dbReference>
<name>A0A3A8PJA9_9BACT</name>
<organism evidence="1 2">
    <name type="scientific">Corallococcus llansteffanensis</name>
    <dbReference type="NCBI Taxonomy" id="2316731"/>
    <lineage>
        <taxon>Bacteria</taxon>
        <taxon>Pseudomonadati</taxon>
        <taxon>Myxococcota</taxon>
        <taxon>Myxococcia</taxon>
        <taxon>Myxococcales</taxon>
        <taxon>Cystobacterineae</taxon>
        <taxon>Myxococcaceae</taxon>
        <taxon>Corallococcus</taxon>
    </lineage>
</organism>
<evidence type="ECO:0000313" key="1">
    <source>
        <dbReference type="EMBL" id="RKH52612.1"/>
    </source>
</evidence>
<evidence type="ECO:0000313" key="2">
    <source>
        <dbReference type="Proteomes" id="UP000272888"/>
    </source>
</evidence>